<dbReference type="Pfam" id="PF00654">
    <property type="entry name" value="Voltage_CLC"/>
    <property type="match status" value="1"/>
</dbReference>
<feature type="transmembrane region" description="Helical" evidence="11">
    <location>
        <begin position="419"/>
        <end position="436"/>
    </location>
</feature>
<reference evidence="13 14" key="1">
    <citation type="submission" date="2016-10" db="EMBL/GenBank/DDBJ databases">
        <authorList>
            <person name="de Groot N.N."/>
        </authorList>
    </citation>
    <scope>NUCLEOTIDE SEQUENCE [LARGE SCALE GENOMIC DNA]</scope>
    <source>
        <strain evidence="13 14">DSM 15269</strain>
    </source>
</reference>
<dbReference type="PANTHER" id="PTHR43427:SF6">
    <property type="entry name" value="CHLORIDE CHANNEL PROTEIN CLC-E"/>
    <property type="match status" value="1"/>
</dbReference>
<evidence type="ECO:0000256" key="11">
    <source>
        <dbReference type="SAM" id="Phobius"/>
    </source>
</evidence>
<feature type="transmembrane region" description="Helical" evidence="11">
    <location>
        <begin position="388"/>
        <end position="407"/>
    </location>
</feature>
<keyword evidence="7" id="KW-0869">Chloride channel</keyword>
<feature type="domain" description="CBS" evidence="12">
    <location>
        <begin position="539"/>
        <end position="598"/>
    </location>
</feature>
<evidence type="ECO:0000256" key="6">
    <source>
        <dbReference type="ARBA" id="ARBA00023136"/>
    </source>
</evidence>
<dbReference type="PRINTS" id="PR00762">
    <property type="entry name" value="CLCHANNEL"/>
</dbReference>
<proteinExistence type="predicted"/>
<dbReference type="GO" id="GO:0034707">
    <property type="term" value="C:chloride channel complex"/>
    <property type="evidence" value="ECO:0007669"/>
    <property type="project" value="UniProtKB-KW"/>
</dbReference>
<feature type="transmembrane region" description="Helical" evidence="11">
    <location>
        <begin position="292"/>
        <end position="314"/>
    </location>
</feature>
<evidence type="ECO:0000256" key="3">
    <source>
        <dbReference type="ARBA" id="ARBA00022692"/>
    </source>
</evidence>
<dbReference type="SUPFAM" id="SSF81340">
    <property type="entry name" value="Clc chloride channel"/>
    <property type="match status" value="1"/>
</dbReference>
<evidence type="ECO:0000256" key="10">
    <source>
        <dbReference type="PROSITE-ProRule" id="PRU00703"/>
    </source>
</evidence>
<evidence type="ECO:0000256" key="9">
    <source>
        <dbReference type="ARBA" id="ARBA00023303"/>
    </source>
</evidence>
<dbReference type="PANTHER" id="PTHR43427">
    <property type="entry name" value="CHLORIDE CHANNEL PROTEIN CLC-E"/>
    <property type="match status" value="1"/>
</dbReference>
<keyword evidence="9" id="KW-0407">Ion channel</keyword>
<dbReference type="PROSITE" id="PS51371">
    <property type="entry name" value="CBS"/>
    <property type="match status" value="1"/>
</dbReference>
<keyword evidence="14" id="KW-1185">Reference proteome</keyword>
<feature type="transmembrane region" description="Helical" evidence="11">
    <location>
        <begin position="356"/>
        <end position="376"/>
    </location>
</feature>
<evidence type="ECO:0000256" key="5">
    <source>
        <dbReference type="ARBA" id="ARBA00023065"/>
    </source>
</evidence>
<accession>A0A1H0BYD3</accession>
<dbReference type="Pfam" id="PF00571">
    <property type="entry name" value="CBS"/>
    <property type="match status" value="1"/>
</dbReference>
<name>A0A1H0BYD3_9BACT</name>
<dbReference type="Gene3D" id="3.10.580.10">
    <property type="entry name" value="CBS-domain"/>
    <property type="match status" value="1"/>
</dbReference>
<evidence type="ECO:0000256" key="8">
    <source>
        <dbReference type="ARBA" id="ARBA00023214"/>
    </source>
</evidence>
<keyword evidence="8" id="KW-0868">Chloride</keyword>
<dbReference type="SMART" id="SM00116">
    <property type="entry name" value="CBS"/>
    <property type="match status" value="1"/>
</dbReference>
<feature type="transmembrane region" description="Helical" evidence="11">
    <location>
        <begin position="24"/>
        <end position="46"/>
    </location>
</feature>
<dbReference type="Proteomes" id="UP000199602">
    <property type="component" value="Unassembled WGS sequence"/>
</dbReference>
<dbReference type="OrthoDB" id="9767361at2"/>
<keyword evidence="6 11" id="KW-0472">Membrane</keyword>
<evidence type="ECO:0000259" key="12">
    <source>
        <dbReference type="PROSITE" id="PS51371"/>
    </source>
</evidence>
<dbReference type="InterPro" id="IPR046342">
    <property type="entry name" value="CBS_dom_sf"/>
</dbReference>
<dbReference type="Gene3D" id="1.10.3080.10">
    <property type="entry name" value="Clc chloride channel"/>
    <property type="match status" value="1"/>
</dbReference>
<evidence type="ECO:0000256" key="1">
    <source>
        <dbReference type="ARBA" id="ARBA00004141"/>
    </source>
</evidence>
<dbReference type="EMBL" id="FNIN01000002">
    <property type="protein sequence ID" value="SDN50602.1"/>
    <property type="molecule type" value="Genomic_DNA"/>
</dbReference>
<dbReference type="GO" id="GO:0005254">
    <property type="term" value="F:chloride channel activity"/>
    <property type="evidence" value="ECO:0007669"/>
    <property type="project" value="UniProtKB-KW"/>
</dbReference>
<dbReference type="RefSeq" id="WP_092063801.1">
    <property type="nucleotide sequence ID" value="NZ_FNIN01000002.1"/>
</dbReference>
<dbReference type="InterPro" id="IPR000644">
    <property type="entry name" value="CBS_dom"/>
</dbReference>
<feature type="transmembrane region" description="Helical" evidence="11">
    <location>
        <begin position="81"/>
        <end position="99"/>
    </location>
</feature>
<feature type="transmembrane region" description="Helical" evidence="11">
    <location>
        <begin position="179"/>
        <end position="197"/>
    </location>
</feature>
<evidence type="ECO:0000256" key="2">
    <source>
        <dbReference type="ARBA" id="ARBA00022448"/>
    </source>
</evidence>
<dbReference type="AlphaFoldDB" id="A0A1H0BYD3"/>
<keyword evidence="5" id="KW-0406">Ion transport</keyword>
<dbReference type="CDD" id="cd00400">
    <property type="entry name" value="Voltage_gated_ClC"/>
    <property type="match status" value="1"/>
</dbReference>
<keyword evidence="2" id="KW-0813">Transport</keyword>
<dbReference type="InterPro" id="IPR014743">
    <property type="entry name" value="Cl-channel_core"/>
</dbReference>
<evidence type="ECO:0000256" key="7">
    <source>
        <dbReference type="ARBA" id="ARBA00023173"/>
    </source>
</evidence>
<dbReference type="STRING" id="206665.SAMN04488516_102337"/>
<keyword evidence="10" id="KW-0129">CBS domain</keyword>
<dbReference type="InterPro" id="IPR001807">
    <property type="entry name" value="ClC"/>
</dbReference>
<evidence type="ECO:0000313" key="13">
    <source>
        <dbReference type="EMBL" id="SDN50602.1"/>
    </source>
</evidence>
<keyword evidence="4 11" id="KW-1133">Transmembrane helix</keyword>
<keyword evidence="3 11" id="KW-0812">Transmembrane</keyword>
<dbReference type="InterPro" id="IPR050368">
    <property type="entry name" value="ClC-type_chloride_channel"/>
</dbReference>
<evidence type="ECO:0000313" key="14">
    <source>
        <dbReference type="Proteomes" id="UP000199602"/>
    </source>
</evidence>
<comment type="subcellular location">
    <subcellularLocation>
        <location evidence="1">Membrane</location>
        <topology evidence="1">Multi-pass membrane protein</topology>
    </subcellularLocation>
</comment>
<organism evidence="13 14">
    <name type="scientific">Desulfonauticus submarinus</name>
    <dbReference type="NCBI Taxonomy" id="206665"/>
    <lineage>
        <taxon>Bacteria</taxon>
        <taxon>Pseudomonadati</taxon>
        <taxon>Thermodesulfobacteriota</taxon>
        <taxon>Desulfovibrionia</taxon>
        <taxon>Desulfovibrionales</taxon>
        <taxon>Desulfonauticaceae</taxon>
        <taxon>Desulfonauticus</taxon>
    </lineage>
</organism>
<gene>
    <name evidence="13" type="ORF">SAMN04488516_102337</name>
</gene>
<evidence type="ECO:0000256" key="4">
    <source>
        <dbReference type="ARBA" id="ARBA00022989"/>
    </source>
</evidence>
<feature type="transmembrane region" description="Helical" evidence="11">
    <location>
        <begin position="217"/>
        <end position="242"/>
    </location>
</feature>
<dbReference type="SUPFAM" id="SSF54631">
    <property type="entry name" value="CBS-domain pair"/>
    <property type="match status" value="1"/>
</dbReference>
<sequence>MFNFIKQVWKESLNVYKIVANARWLILGTITGALSGVAAILFFAGVEGVKFILLHSFAGIEMPAPAGEEIFHGILGPYRPWLIPIFTTCAGLITGWLIVKFAPKCIEGGTDGTDSMIKAFHYNDGLIKPIVAFIRGATSILTIGTGGSAGREGPISLIGAGIGSYLAQKFKLSPQERRLLLLTGAAGGLGAIFRAPLGGALTAVEVIYREDFEAEAILPAVTSSVVAYTIFTLAFGSEPIFGIPRFIFHDPRELLFYAALAFFCAFTGQFYVKTFYFIKYKIFWPLKNKLGIPLTLGLGGLTMGILGSIFPNLLSGGYGWLEMAMLGKLSILTMCLILIGKTIATSLTLGSGMSGGMFAPALFVGGMSGGIIGFMGQNLYPEIITQPGAFVLVGMAAFFAGIANAPIGPLIMVCEFSQGYGLLAPLMLSSAICLVLNRNVSLYENQVHNKFESPAHIDDATINILENLKVKDYYQPKKVGTFEEGSSFRAMLDVVAHSNDFYFPVRGEDDTITGIVSVQDLRRILFEDVLGDLLVAKDVARKAVTVTTEDNLYTTLVKFLETNFGQLPVLDPQDKTKVLGLISREDVFKALHRAPKKIA</sequence>
<feature type="transmembrane region" description="Helical" evidence="11">
    <location>
        <begin position="254"/>
        <end position="272"/>
    </location>
</feature>
<protein>
    <submittedName>
        <fullName evidence="13">Chloride channel protein, CIC family</fullName>
    </submittedName>
</protein>
<feature type="transmembrane region" description="Helical" evidence="11">
    <location>
        <begin position="326"/>
        <end position="344"/>
    </location>
</feature>